<feature type="transmembrane region" description="Helical" evidence="1">
    <location>
        <begin position="73"/>
        <end position="93"/>
    </location>
</feature>
<organism evidence="2 3">
    <name type="scientific">Secundilactobacillus folii</name>
    <dbReference type="NCBI Taxonomy" id="2678357"/>
    <lineage>
        <taxon>Bacteria</taxon>
        <taxon>Bacillati</taxon>
        <taxon>Bacillota</taxon>
        <taxon>Bacilli</taxon>
        <taxon>Lactobacillales</taxon>
        <taxon>Lactobacillaceae</taxon>
        <taxon>Secundilactobacillus</taxon>
    </lineage>
</organism>
<keyword evidence="1" id="KW-0812">Transmembrane</keyword>
<proteinExistence type="predicted"/>
<dbReference type="EMBL" id="WNJO01000008">
    <property type="protein sequence ID" value="MTV82580.1"/>
    <property type="molecule type" value="Genomic_DNA"/>
</dbReference>
<accession>A0A7X2XW10</accession>
<feature type="transmembrane region" description="Helical" evidence="1">
    <location>
        <begin position="142"/>
        <end position="161"/>
    </location>
</feature>
<dbReference type="AlphaFoldDB" id="A0A7X2XW10"/>
<keyword evidence="3" id="KW-1185">Reference proteome</keyword>
<reference evidence="2 3" key="1">
    <citation type="submission" date="2019-11" db="EMBL/GenBank/DDBJ databases">
        <title>Lactobacillus sp. nov. CRM56-3, isolated from fermented tea leaves.</title>
        <authorList>
            <person name="Phuengjayaem S."/>
            <person name="Tanasupawat S."/>
        </authorList>
    </citation>
    <scope>NUCLEOTIDE SEQUENCE [LARGE SCALE GENOMIC DNA]</scope>
    <source>
        <strain evidence="2 3">CRM56-3</strain>
    </source>
</reference>
<keyword evidence="1" id="KW-1133">Transmembrane helix</keyword>
<dbReference type="RefSeq" id="WP_155431853.1">
    <property type="nucleotide sequence ID" value="NZ_WNJO01000008.1"/>
</dbReference>
<gene>
    <name evidence="2" type="ORF">GM612_07965</name>
</gene>
<evidence type="ECO:0000313" key="2">
    <source>
        <dbReference type="EMBL" id="MTV82580.1"/>
    </source>
</evidence>
<sequence length="164" mass="18690">MISNEHFLTQIQTDVSQELISLDKQASQHKRATFSQLICLVLLLVSAMGTSAIEPLSQQKNISFELQRFLTDPFQIFLIIVMVVSFAASWLFWARDIKYQELSPQFAKLYKEHADMIKNSAPLTDLTAHFENQMALASHYNILSNIIALAVIAGIVLYQFHPLY</sequence>
<evidence type="ECO:0000256" key="1">
    <source>
        <dbReference type="SAM" id="Phobius"/>
    </source>
</evidence>
<protein>
    <submittedName>
        <fullName evidence="2">Uncharacterized protein</fullName>
    </submittedName>
</protein>
<name>A0A7X2XW10_9LACO</name>
<feature type="transmembrane region" description="Helical" evidence="1">
    <location>
        <begin position="34"/>
        <end position="53"/>
    </location>
</feature>
<dbReference type="Proteomes" id="UP000466388">
    <property type="component" value="Unassembled WGS sequence"/>
</dbReference>
<comment type="caution">
    <text evidence="2">The sequence shown here is derived from an EMBL/GenBank/DDBJ whole genome shotgun (WGS) entry which is preliminary data.</text>
</comment>
<evidence type="ECO:0000313" key="3">
    <source>
        <dbReference type="Proteomes" id="UP000466388"/>
    </source>
</evidence>
<keyword evidence="1" id="KW-0472">Membrane</keyword>